<dbReference type="GO" id="GO:0046872">
    <property type="term" value="F:metal ion binding"/>
    <property type="evidence" value="ECO:0007669"/>
    <property type="project" value="InterPro"/>
</dbReference>
<feature type="domain" description="HMA" evidence="2">
    <location>
        <begin position="2"/>
        <end position="69"/>
    </location>
</feature>
<evidence type="ECO:0000259" key="2">
    <source>
        <dbReference type="PROSITE" id="PS50846"/>
    </source>
</evidence>
<reference evidence="3 4" key="1">
    <citation type="submission" date="2019-04" db="EMBL/GenBank/DDBJ databases">
        <title>An improved genome assembly and genetic linkage map for asparagus bean, Vigna unguiculata ssp. sesquipedialis.</title>
        <authorList>
            <person name="Xia Q."/>
            <person name="Zhang R."/>
            <person name="Dong Y."/>
        </authorList>
    </citation>
    <scope>NUCLEOTIDE SEQUENCE [LARGE SCALE GENOMIC DNA]</scope>
    <source>
        <tissue evidence="3">Leaf</tissue>
    </source>
</reference>
<sequence length="122" mass="13815">MKQKIVIRVSMDCDKCRRKAFRIAVDANGVSSVALEGDNKMTVTGERVDSVSLGRALRKKLGHAVIESVEEVKDKKEKKKKEKEEEEDEENDEILLPWYSYAPYPPAVACVHHEYDSGCTVM</sequence>
<name>A0A4D6MM73_VIGUN</name>
<dbReference type="AlphaFoldDB" id="A0A4D6MM73"/>
<evidence type="ECO:0000313" key="4">
    <source>
        <dbReference type="Proteomes" id="UP000501690"/>
    </source>
</evidence>
<dbReference type="Proteomes" id="UP000501690">
    <property type="component" value="Linkage Group LG7"/>
</dbReference>
<evidence type="ECO:0000313" key="3">
    <source>
        <dbReference type="EMBL" id="QCE01874.1"/>
    </source>
</evidence>
<dbReference type="PROSITE" id="PS50846">
    <property type="entry name" value="HMA_2"/>
    <property type="match status" value="1"/>
</dbReference>
<organism evidence="3 4">
    <name type="scientific">Vigna unguiculata</name>
    <name type="common">Cowpea</name>
    <dbReference type="NCBI Taxonomy" id="3917"/>
    <lineage>
        <taxon>Eukaryota</taxon>
        <taxon>Viridiplantae</taxon>
        <taxon>Streptophyta</taxon>
        <taxon>Embryophyta</taxon>
        <taxon>Tracheophyta</taxon>
        <taxon>Spermatophyta</taxon>
        <taxon>Magnoliopsida</taxon>
        <taxon>eudicotyledons</taxon>
        <taxon>Gunneridae</taxon>
        <taxon>Pentapetalae</taxon>
        <taxon>rosids</taxon>
        <taxon>fabids</taxon>
        <taxon>Fabales</taxon>
        <taxon>Fabaceae</taxon>
        <taxon>Papilionoideae</taxon>
        <taxon>50 kb inversion clade</taxon>
        <taxon>NPAAA clade</taxon>
        <taxon>indigoferoid/millettioid clade</taxon>
        <taxon>Phaseoleae</taxon>
        <taxon>Vigna</taxon>
    </lineage>
</organism>
<evidence type="ECO:0000256" key="1">
    <source>
        <dbReference type="SAM" id="MobiDB-lite"/>
    </source>
</evidence>
<feature type="region of interest" description="Disordered" evidence="1">
    <location>
        <begin position="72"/>
        <end position="91"/>
    </location>
</feature>
<dbReference type="InterPro" id="IPR042885">
    <property type="entry name" value="HIPP47/16"/>
</dbReference>
<proteinExistence type="predicted"/>
<gene>
    <name evidence="3" type="ORF">DEO72_LG7g3174</name>
</gene>
<dbReference type="EMBL" id="CP039351">
    <property type="protein sequence ID" value="QCE01874.1"/>
    <property type="molecule type" value="Genomic_DNA"/>
</dbReference>
<dbReference type="Gene3D" id="3.30.70.100">
    <property type="match status" value="1"/>
</dbReference>
<dbReference type="InterPro" id="IPR006121">
    <property type="entry name" value="HMA_dom"/>
</dbReference>
<dbReference type="PANTHER" id="PTHR46932">
    <property type="entry name" value="HEAVY METAL-ASSOCIATED ISOPRENYLATED PLANT PROTEIN 47"/>
    <property type="match status" value="1"/>
</dbReference>
<dbReference type="OrthoDB" id="1426971at2759"/>
<keyword evidence="4" id="KW-1185">Reference proteome</keyword>
<protein>
    <recommendedName>
        <fullName evidence="2">HMA domain-containing protein</fullName>
    </recommendedName>
</protein>
<accession>A0A4D6MM73</accession>
<dbReference type="Gramene" id="Vigun08g213300.1.v1.2">
    <property type="protein sequence ID" value="Vigun08g213300.1.v1.2"/>
    <property type="gene ID" value="Vigun08g213300.v1.2"/>
</dbReference>
<dbReference type="PANTHER" id="PTHR46932:SF12">
    <property type="entry name" value="HEAVY METAL-ASSOCIATED ISOPRENYLATED PLANT PROTEIN 47"/>
    <property type="match status" value="1"/>
</dbReference>